<organism evidence="2 3">
    <name type="scientific">Limosilactobacillus reuteri</name>
    <name type="common">Lactobacillus reuteri</name>
    <dbReference type="NCBI Taxonomy" id="1598"/>
    <lineage>
        <taxon>Bacteria</taxon>
        <taxon>Bacillati</taxon>
        <taxon>Bacillota</taxon>
        <taxon>Bacilli</taxon>
        <taxon>Lactobacillales</taxon>
        <taxon>Lactobacillaceae</taxon>
        <taxon>Limosilactobacillus</taxon>
    </lineage>
</organism>
<dbReference type="GO" id="GO:0005737">
    <property type="term" value="C:cytoplasm"/>
    <property type="evidence" value="ECO:0007669"/>
    <property type="project" value="InterPro"/>
</dbReference>
<feature type="domain" description="Elongation factor P C-terminal" evidence="1">
    <location>
        <begin position="2"/>
        <end position="24"/>
    </location>
</feature>
<dbReference type="Proteomes" id="UP000245980">
    <property type="component" value="Unassembled WGS sequence"/>
</dbReference>
<reference evidence="2 3" key="1">
    <citation type="journal article" date="2018" name="Front. Microbiol.">
        <title>Comparative Genomics of the Herbivore Gut Symbiont Lactobacillus reuteri Reveals Genetic Diversity and Lifestyle Adaptation.</title>
        <authorList>
            <person name="Zhao J."/>
        </authorList>
    </citation>
    <scope>NUCLEOTIDE SEQUENCE [LARGE SCALE GENOMIC DNA]</scope>
    <source>
        <strain evidence="2 3">LR10</strain>
    </source>
</reference>
<dbReference type="GO" id="GO:0003746">
    <property type="term" value="F:translation elongation factor activity"/>
    <property type="evidence" value="ECO:0007669"/>
    <property type="project" value="UniProtKB-KW"/>
</dbReference>
<evidence type="ECO:0000313" key="3">
    <source>
        <dbReference type="Proteomes" id="UP000245980"/>
    </source>
</evidence>
<dbReference type="AlphaFoldDB" id="A0A855XK11"/>
<evidence type="ECO:0000313" key="2">
    <source>
        <dbReference type="EMBL" id="PWT36926.1"/>
    </source>
</evidence>
<dbReference type="Pfam" id="PF09285">
    <property type="entry name" value="Elong-fact-P_C"/>
    <property type="match status" value="1"/>
</dbReference>
<dbReference type="EMBL" id="QGHT01000332">
    <property type="protein sequence ID" value="PWT36926.1"/>
    <property type="molecule type" value="Genomic_DNA"/>
</dbReference>
<dbReference type="InterPro" id="IPR012340">
    <property type="entry name" value="NA-bd_OB-fold"/>
</dbReference>
<keyword evidence="2" id="KW-0648">Protein biosynthesis</keyword>
<accession>A0A855XK11</accession>
<keyword evidence="2" id="KW-0251">Elongation factor</keyword>
<sequence>TVPDFIKEGEELIIGTENGDYKGRADSITR</sequence>
<dbReference type="GO" id="GO:0043043">
    <property type="term" value="P:peptide biosynthetic process"/>
    <property type="evidence" value="ECO:0007669"/>
    <property type="project" value="InterPro"/>
</dbReference>
<comment type="caution">
    <text evidence="2">The sequence shown here is derived from an EMBL/GenBank/DDBJ whole genome shotgun (WGS) entry which is preliminary data.</text>
</comment>
<dbReference type="InterPro" id="IPR015365">
    <property type="entry name" value="Elong-fact-P_C"/>
</dbReference>
<name>A0A855XK11_LIMRT</name>
<gene>
    <name evidence="2" type="ORF">DKZ22_13620</name>
</gene>
<dbReference type="Gene3D" id="2.40.50.140">
    <property type="entry name" value="Nucleic acid-binding proteins"/>
    <property type="match status" value="1"/>
</dbReference>
<proteinExistence type="predicted"/>
<protein>
    <submittedName>
        <fullName evidence="2">Elongation factor P</fullName>
    </submittedName>
</protein>
<feature type="non-terminal residue" evidence="2">
    <location>
        <position position="1"/>
    </location>
</feature>
<evidence type="ECO:0000259" key="1">
    <source>
        <dbReference type="Pfam" id="PF09285"/>
    </source>
</evidence>